<feature type="region of interest" description="Disordered" evidence="1">
    <location>
        <begin position="399"/>
        <end position="430"/>
    </location>
</feature>
<evidence type="ECO:0000256" key="1">
    <source>
        <dbReference type="SAM" id="MobiDB-lite"/>
    </source>
</evidence>
<evidence type="ECO:0000313" key="4">
    <source>
        <dbReference type="Proteomes" id="UP000612361"/>
    </source>
</evidence>
<gene>
    <name evidence="3" type="ORF">H8K47_14570</name>
</gene>
<dbReference type="InterPro" id="IPR021242">
    <property type="entry name" value="DUF2799"/>
</dbReference>
<dbReference type="Pfam" id="PF10973">
    <property type="entry name" value="DUF2799"/>
    <property type="match status" value="1"/>
</dbReference>
<feature type="compositionally biased region" description="Basic and acidic residues" evidence="1">
    <location>
        <begin position="399"/>
        <end position="410"/>
    </location>
</feature>
<dbReference type="AlphaFoldDB" id="A0A923KZS2"/>
<feature type="chain" id="PRO_5037597097" evidence="2">
    <location>
        <begin position="24"/>
        <end position="464"/>
    </location>
</feature>
<comment type="caution">
    <text evidence="3">The sequence shown here is derived from an EMBL/GenBank/DDBJ whole genome shotgun (WGS) entry which is preliminary data.</text>
</comment>
<feature type="signal peptide" evidence="2">
    <location>
        <begin position="1"/>
        <end position="23"/>
    </location>
</feature>
<keyword evidence="2" id="KW-0732">Signal</keyword>
<feature type="compositionally biased region" description="Basic and acidic residues" evidence="1">
    <location>
        <begin position="421"/>
        <end position="430"/>
    </location>
</feature>
<name>A0A923KZS2_9BURK</name>
<keyword evidence="4" id="KW-1185">Reference proteome</keyword>
<protein>
    <submittedName>
        <fullName evidence="3">DUF2799 domain-containing protein</fullName>
    </submittedName>
</protein>
<evidence type="ECO:0000313" key="3">
    <source>
        <dbReference type="EMBL" id="MBC3936588.1"/>
    </source>
</evidence>
<dbReference type="PROSITE" id="PS51257">
    <property type="entry name" value="PROKAR_LIPOPROTEIN"/>
    <property type="match status" value="1"/>
</dbReference>
<reference evidence="3" key="1">
    <citation type="submission" date="2020-08" db="EMBL/GenBank/DDBJ databases">
        <title>Novel species isolated from subtropical streams in China.</title>
        <authorList>
            <person name="Lu H."/>
        </authorList>
    </citation>
    <scope>NUCLEOTIDE SEQUENCE</scope>
    <source>
        <strain evidence="3">CY7W</strain>
    </source>
</reference>
<dbReference type="RefSeq" id="WP_186882123.1">
    <property type="nucleotide sequence ID" value="NZ_JACOGG010000016.1"/>
</dbReference>
<proteinExistence type="predicted"/>
<accession>A0A923KZS2</accession>
<organism evidence="3 4">
    <name type="scientific">Undibacterium rugosum</name>
    <dbReference type="NCBI Taxonomy" id="2762291"/>
    <lineage>
        <taxon>Bacteria</taxon>
        <taxon>Pseudomonadati</taxon>
        <taxon>Pseudomonadota</taxon>
        <taxon>Betaproteobacteria</taxon>
        <taxon>Burkholderiales</taxon>
        <taxon>Oxalobacteraceae</taxon>
        <taxon>Undibacterium</taxon>
    </lineage>
</organism>
<dbReference type="EMBL" id="JACOGG010000016">
    <property type="protein sequence ID" value="MBC3936588.1"/>
    <property type="molecule type" value="Genomic_DNA"/>
</dbReference>
<feature type="compositionally biased region" description="Polar residues" evidence="1">
    <location>
        <begin position="411"/>
        <end position="420"/>
    </location>
</feature>
<dbReference type="Proteomes" id="UP000612361">
    <property type="component" value="Unassembled WGS sequence"/>
</dbReference>
<evidence type="ECO:0000256" key="2">
    <source>
        <dbReference type="SAM" id="SignalP"/>
    </source>
</evidence>
<sequence length="464" mass="54661">MKKMIERRIPALLLMLAVLTLSACQSTMNRVNDCKTGDWQLIGKKDGGDGLVQQFEDRKRFCSFVDSDKIREESAIQYAQGWVLGNQQFWFQLGRVDGRTGLGVVHYQQQLISDKVVENKTPLNPAYYEQGWQQGNHEYWYQTGFDDGKAGKTAAEEQFRARTGAEIGFRQGSYRQGWQDGNYKYWENLGYQDAHDGIPDSHLEQHLQAAKEKDLLARPEAYRVGWDREIIEYWRQLAWADAVSGRDINTRRDDAKRRGLKFLEAEYKQKWEQRLIEYWTEVGAADGFGQPFQLDQRMASARSNQVFVIAQTRDAYTQAWQKQNAAYCTVDNAFEWGRQSKGMAVEVCQPAIQGRLQRALISGRDYEQLAYRLESTHRDLRDHERRARDVERQLNQVEAEIRKNREDKNRPNTQENQNIDSRNERNKNELRDQLQSLRRRIDELRSWEFRYQQQMDGLRRDIYL</sequence>